<feature type="binding site" evidence="6">
    <location>
        <begin position="144"/>
        <end position="145"/>
    </location>
    <ligand>
        <name>NAD(+)</name>
        <dbReference type="ChEBI" id="CHEBI:57540"/>
    </ligand>
</feature>
<dbReference type="Pfam" id="PF01513">
    <property type="entry name" value="NAD_kinase"/>
    <property type="match status" value="1"/>
</dbReference>
<dbReference type="InterPro" id="IPR016064">
    <property type="entry name" value="NAD/diacylglycerol_kinase_sf"/>
</dbReference>
<dbReference type="HAMAP" id="MF_00361">
    <property type="entry name" value="NAD_kinase"/>
    <property type="match status" value="1"/>
</dbReference>
<dbReference type="Gene3D" id="3.40.50.10330">
    <property type="entry name" value="Probable inorganic polyphosphate/atp-NAD kinase, domain 1"/>
    <property type="match status" value="1"/>
</dbReference>
<comment type="caution">
    <text evidence="6">Lacks conserved residue(s) required for the propagation of feature annotation.</text>
</comment>
<gene>
    <name evidence="6" type="primary">nadK</name>
    <name evidence="7" type="ORF">JIN85_19190</name>
</gene>
<evidence type="ECO:0000313" key="7">
    <source>
        <dbReference type="EMBL" id="MBK1884550.1"/>
    </source>
</evidence>
<dbReference type="SUPFAM" id="SSF111331">
    <property type="entry name" value="NAD kinase/diacylglycerol kinase-like"/>
    <property type="match status" value="1"/>
</dbReference>
<dbReference type="InterPro" id="IPR002504">
    <property type="entry name" value="NADK"/>
</dbReference>
<feature type="binding site" evidence="6">
    <location>
        <begin position="185"/>
        <end position="190"/>
    </location>
    <ligand>
        <name>NAD(+)</name>
        <dbReference type="ChEBI" id="CHEBI:57540"/>
    </ligand>
</feature>
<organism evidence="7 8">
    <name type="scientific">Luteolibacter pohnpeiensis</name>
    <dbReference type="NCBI Taxonomy" id="454153"/>
    <lineage>
        <taxon>Bacteria</taxon>
        <taxon>Pseudomonadati</taxon>
        <taxon>Verrucomicrobiota</taxon>
        <taxon>Verrucomicrobiia</taxon>
        <taxon>Verrucomicrobiales</taxon>
        <taxon>Verrucomicrobiaceae</taxon>
        <taxon>Luteolibacter</taxon>
    </lineage>
</organism>
<dbReference type="GO" id="GO:0019674">
    <property type="term" value="P:NAD+ metabolic process"/>
    <property type="evidence" value="ECO:0007669"/>
    <property type="project" value="InterPro"/>
</dbReference>
<feature type="binding site" evidence="6">
    <location>
        <position position="174"/>
    </location>
    <ligand>
        <name>NAD(+)</name>
        <dbReference type="ChEBI" id="CHEBI:57540"/>
    </ligand>
</feature>
<dbReference type="GO" id="GO:0046872">
    <property type="term" value="F:metal ion binding"/>
    <property type="evidence" value="ECO:0007669"/>
    <property type="project" value="UniProtKB-UniRule"/>
</dbReference>
<feature type="binding site" evidence="6">
    <location>
        <begin position="70"/>
        <end position="71"/>
    </location>
    <ligand>
        <name>NAD(+)</name>
        <dbReference type="ChEBI" id="CHEBI:57540"/>
    </ligand>
</feature>
<evidence type="ECO:0000256" key="4">
    <source>
        <dbReference type="ARBA" id="ARBA00023027"/>
    </source>
</evidence>
<comment type="cofactor">
    <cofactor evidence="6">
        <name>a divalent metal cation</name>
        <dbReference type="ChEBI" id="CHEBI:60240"/>
    </cofactor>
</comment>
<dbReference type="PANTHER" id="PTHR20275">
    <property type="entry name" value="NAD KINASE"/>
    <property type="match status" value="1"/>
</dbReference>
<dbReference type="EMBL" id="JAENIJ010000057">
    <property type="protein sequence ID" value="MBK1884550.1"/>
    <property type="molecule type" value="Genomic_DNA"/>
</dbReference>
<evidence type="ECO:0000256" key="1">
    <source>
        <dbReference type="ARBA" id="ARBA00022679"/>
    </source>
</evidence>
<dbReference type="AlphaFoldDB" id="A0A934SAS1"/>
<dbReference type="GO" id="GO:0006741">
    <property type="term" value="P:NADP+ biosynthetic process"/>
    <property type="evidence" value="ECO:0007669"/>
    <property type="project" value="UniProtKB-UniRule"/>
</dbReference>
<dbReference type="GO" id="GO:0005524">
    <property type="term" value="F:ATP binding"/>
    <property type="evidence" value="ECO:0007669"/>
    <property type="project" value="UniProtKB-KW"/>
</dbReference>
<comment type="caution">
    <text evidence="7">The sequence shown here is derived from an EMBL/GenBank/DDBJ whole genome shotgun (WGS) entry which is preliminary data.</text>
</comment>
<comment type="catalytic activity">
    <reaction evidence="5 6">
        <text>NAD(+) + ATP = ADP + NADP(+) + H(+)</text>
        <dbReference type="Rhea" id="RHEA:18629"/>
        <dbReference type="ChEBI" id="CHEBI:15378"/>
        <dbReference type="ChEBI" id="CHEBI:30616"/>
        <dbReference type="ChEBI" id="CHEBI:57540"/>
        <dbReference type="ChEBI" id="CHEBI:58349"/>
        <dbReference type="ChEBI" id="CHEBI:456216"/>
        <dbReference type="EC" id="2.7.1.23"/>
    </reaction>
</comment>
<dbReference type="Gene3D" id="2.60.200.30">
    <property type="entry name" value="Probable inorganic polyphosphate/atp-NAD kinase, domain 2"/>
    <property type="match status" value="1"/>
</dbReference>
<dbReference type="GO" id="GO:0003951">
    <property type="term" value="F:NAD+ kinase activity"/>
    <property type="evidence" value="ECO:0007669"/>
    <property type="project" value="UniProtKB-UniRule"/>
</dbReference>
<accession>A0A934SAS1</accession>
<feature type="binding site" evidence="6">
    <location>
        <position position="155"/>
    </location>
    <ligand>
        <name>NAD(+)</name>
        <dbReference type="ChEBI" id="CHEBI:57540"/>
    </ligand>
</feature>
<keyword evidence="2 6" id="KW-0418">Kinase</keyword>
<evidence type="ECO:0000256" key="5">
    <source>
        <dbReference type="ARBA" id="ARBA00047925"/>
    </source>
</evidence>
<comment type="subcellular location">
    <subcellularLocation>
        <location evidence="6">Cytoplasm</location>
    </subcellularLocation>
</comment>
<dbReference type="GO" id="GO:0005737">
    <property type="term" value="C:cytoplasm"/>
    <property type="evidence" value="ECO:0007669"/>
    <property type="project" value="UniProtKB-SubCell"/>
</dbReference>
<dbReference type="EC" id="2.7.1.23" evidence="6"/>
<dbReference type="GO" id="GO:0051287">
    <property type="term" value="F:NAD binding"/>
    <property type="evidence" value="ECO:0007669"/>
    <property type="project" value="UniProtKB-ARBA"/>
</dbReference>
<name>A0A934SAS1_9BACT</name>
<feature type="active site" description="Proton acceptor" evidence="6">
    <location>
        <position position="70"/>
    </location>
</feature>
<proteinExistence type="inferred from homology"/>
<dbReference type="InterPro" id="IPR017438">
    <property type="entry name" value="ATP-NAD_kinase_N"/>
</dbReference>
<evidence type="ECO:0000256" key="6">
    <source>
        <dbReference type="HAMAP-Rule" id="MF_00361"/>
    </source>
</evidence>
<feature type="binding site" evidence="6">
    <location>
        <position position="172"/>
    </location>
    <ligand>
        <name>NAD(+)</name>
        <dbReference type="ChEBI" id="CHEBI:57540"/>
    </ligand>
</feature>
<dbReference type="Proteomes" id="UP000603141">
    <property type="component" value="Unassembled WGS sequence"/>
</dbReference>
<keyword evidence="3 6" id="KW-0521">NADP</keyword>
<comment type="similarity">
    <text evidence="6">Belongs to the NAD kinase family.</text>
</comment>
<evidence type="ECO:0000256" key="2">
    <source>
        <dbReference type="ARBA" id="ARBA00022777"/>
    </source>
</evidence>
<keyword evidence="6" id="KW-0547">Nucleotide-binding</keyword>
<keyword evidence="8" id="KW-1185">Reference proteome</keyword>
<keyword evidence="1 6" id="KW-0808">Transferase</keyword>
<evidence type="ECO:0000256" key="3">
    <source>
        <dbReference type="ARBA" id="ARBA00022857"/>
    </source>
</evidence>
<protein>
    <recommendedName>
        <fullName evidence="6">NAD kinase</fullName>
        <ecNumber evidence="6">2.7.1.23</ecNumber>
    </recommendedName>
    <alternativeName>
        <fullName evidence="6">ATP-dependent NAD kinase</fullName>
    </alternativeName>
</protein>
<reference evidence="7" key="1">
    <citation type="submission" date="2021-01" db="EMBL/GenBank/DDBJ databases">
        <title>Modified the classification status of verrucomicrobia.</title>
        <authorList>
            <person name="Feng X."/>
        </authorList>
    </citation>
    <scope>NUCLEOTIDE SEQUENCE</scope>
    <source>
        <strain evidence="7">KCTC 22041</strain>
    </source>
</reference>
<comment type="function">
    <text evidence="6">Involved in the regulation of the intracellular balance of NAD and NADP, and is a key enzyme in the biosynthesis of NADP. Catalyzes specifically the phosphorylation on 2'-hydroxyl of the adenosine moiety of NAD to yield NADP.</text>
</comment>
<dbReference type="Pfam" id="PF20143">
    <property type="entry name" value="NAD_kinase_C"/>
    <property type="match status" value="1"/>
</dbReference>
<keyword evidence="6" id="KW-0963">Cytoplasm</keyword>
<sequence>MSRSLKVGIIVNPRKTGAVRTMRALRTVLQAKGISCVLEEYTAELAGEGGGIPATEFSKHVAIAAVLGGDGTMLNAVLRLGKFEKPVAGINIGTLGFLTTSTDDDLESFAEALETGSYTISKRTLLEATVYRAGKATETFFALNEITLARGETGRLVSLRATLNGDLLNHYRADGLIVATPTGSTAYSLSAGGPLIEPSAAVFVVTPICPHSLSQRSLIVADDAVIGLSPENPDDGPMLFTADGRDNSRIEPGDSVEVRKADRNFLLLRYGGMSFYEALRQKLHWQGL</sequence>
<dbReference type="PANTHER" id="PTHR20275:SF0">
    <property type="entry name" value="NAD KINASE"/>
    <property type="match status" value="1"/>
</dbReference>
<keyword evidence="6" id="KW-0067">ATP-binding</keyword>
<dbReference type="InterPro" id="IPR017437">
    <property type="entry name" value="ATP-NAD_kinase_PpnK-typ_C"/>
</dbReference>
<evidence type="ECO:0000313" key="8">
    <source>
        <dbReference type="Proteomes" id="UP000603141"/>
    </source>
</evidence>
<keyword evidence="4 6" id="KW-0520">NAD</keyword>